<dbReference type="InterPro" id="IPR011333">
    <property type="entry name" value="SKP1/BTB/POZ_sf"/>
</dbReference>
<sequence>MVQERKIPAHRVVLAAASHFFNLMFTTNMLESKSFEVELKDAEPDIIEQLVEFAYTARISVNSNNVQSLLDAANQYQIEPVKKMCVDFLKEQVDASNCLGISVLAECLDCPELKATADDFIHQHFTEVYKTDEFLQLDVKRVTHLLNQDTLTVRAEDQVYDAAVRWLKYDEPNRQPFMVDILAKVRFPLISKNFLSKTVQAEPLIQDNPECLKMVISGMRYHLLSPEDREELVEGTRPRRKKHDYRIALFGGSQPQSCRYFNPKLKRNSYSTRA</sequence>
<dbReference type="SUPFAM" id="SSF54695">
    <property type="entry name" value="POZ domain"/>
    <property type="match status" value="1"/>
</dbReference>
<evidence type="ECO:0000256" key="1">
    <source>
        <dbReference type="ARBA" id="ARBA00022441"/>
    </source>
</evidence>
<gene>
    <name evidence="4" type="ORF">HJG63_007351</name>
</gene>
<evidence type="ECO:0000313" key="4">
    <source>
        <dbReference type="EMBL" id="KAF6418642.1"/>
    </source>
</evidence>
<keyword evidence="2" id="KW-0677">Repeat</keyword>
<dbReference type="EMBL" id="JACASE010000013">
    <property type="protein sequence ID" value="KAF6418642.1"/>
    <property type="molecule type" value="Genomic_DNA"/>
</dbReference>
<protein>
    <submittedName>
        <fullName evidence="4">Kelch like family member 7</fullName>
    </submittedName>
</protein>
<dbReference type="SMART" id="SM00225">
    <property type="entry name" value="BTB"/>
    <property type="match status" value="1"/>
</dbReference>
<dbReference type="InterPro" id="IPR011705">
    <property type="entry name" value="BACK"/>
</dbReference>
<evidence type="ECO:0000256" key="2">
    <source>
        <dbReference type="ARBA" id="ARBA00022737"/>
    </source>
</evidence>
<comment type="caution">
    <text evidence="4">The sequence shown here is derived from an EMBL/GenBank/DDBJ whole genome shotgun (WGS) entry which is preliminary data.</text>
</comment>
<dbReference type="Gene3D" id="3.30.710.10">
    <property type="entry name" value="Potassium Channel Kv1.1, Chain A"/>
    <property type="match status" value="1"/>
</dbReference>
<dbReference type="Pfam" id="PF00651">
    <property type="entry name" value="BTB"/>
    <property type="match status" value="1"/>
</dbReference>
<dbReference type="SMART" id="SM00875">
    <property type="entry name" value="BACK"/>
    <property type="match status" value="1"/>
</dbReference>
<feature type="domain" description="BTB" evidence="3">
    <location>
        <begin position="1"/>
        <end position="63"/>
    </location>
</feature>
<dbReference type="PROSITE" id="PS50097">
    <property type="entry name" value="BTB"/>
    <property type="match status" value="1"/>
</dbReference>
<proteinExistence type="predicted"/>
<accession>A0A7J8D6U4</accession>
<reference evidence="4 5" key="1">
    <citation type="journal article" date="2020" name="Nature">
        <title>Six reference-quality genomes reveal evolution of bat adaptations.</title>
        <authorList>
            <person name="Jebb D."/>
            <person name="Huang Z."/>
            <person name="Pippel M."/>
            <person name="Hughes G.M."/>
            <person name="Lavrichenko K."/>
            <person name="Devanna P."/>
            <person name="Winkler S."/>
            <person name="Jermiin L.S."/>
            <person name="Skirmuntt E.C."/>
            <person name="Katzourakis A."/>
            <person name="Burkitt-Gray L."/>
            <person name="Ray D.A."/>
            <person name="Sullivan K.A.M."/>
            <person name="Roscito J.G."/>
            <person name="Kirilenko B.M."/>
            <person name="Davalos L.M."/>
            <person name="Corthals A.P."/>
            <person name="Power M.L."/>
            <person name="Jones G."/>
            <person name="Ransome R.D."/>
            <person name="Dechmann D.K.N."/>
            <person name="Locatelli A.G."/>
            <person name="Puechmaille S.J."/>
            <person name="Fedrigo O."/>
            <person name="Jarvis E.D."/>
            <person name="Hiller M."/>
            <person name="Vernes S.C."/>
            <person name="Myers E.W."/>
            <person name="Teeling E.C."/>
        </authorList>
    </citation>
    <scope>NUCLEOTIDE SEQUENCE [LARGE SCALE GENOMIC DNA]</scope>
    <source>
        <strain evidence="4">MRouAeg1</strain>
        <tissue evidence="4">Muscle</tissue>
    </source>
</reference>
<dbReference type="Gene3D" id="1.25.40.420">
    <property type="match status" value="1"/>
</dbReference>
<dbReference type="Pfam" id="PF07707">
    <property type="entry name" value="BACK"/>
    <property type="match status" value="1"/>
</dbReference>
<dbReference type="FunFam" id="1.25.40.420:FF:000007">
    <property type="entry name" value="Kelch-like family member 7"/>
    <property type="match status" value="1"/>
</dbReference>
<organism evidence="4 5">
    <name type="scientific">Rousettus aegyptiacus</name>
    <name type="common">Egyptian fruit bat</name>
    <name type="synonym">Pteropus aegyptiacus</name>
    <dbReference type="NCBI Taxonomy" id="9407"/>
    <lineage>
        <taxon>Eukaryota</taxon>
        <taxon>Metazoa</taxon>
        <taxon>Chordata</taxon>
        <taxon>Craniata</taxon>
        <taxon>Vertebrata</taxon>
        <taxon>Euteleostomi</taxon>
        <taxon>Mammalia</taxon>
        <taxon>Eutheria</taxon>
        <taxon>Laurasiatheria</taxon>
        <taxon>Chiroptera</taxon>
        <taxon>Yinpterochiroptera</taxon>
        <taxon>Pteropodoidea</taxon>
        <taxon>Pteropodidae</taxon>
        <taxon>Rousettinae</taxon>
        <taxon>Rousettus</taxon>
    </lineage>
</organism>
<dbReference type="Proteomes" id="UP000593571">
    <property type="component" value="Unassembled WGS sequence"/>
</dbReference>
<keyword evidence="5" id="KW-1185">Reference proteome</keyword>
<evidence type="ECO:0000313" key="5">
    <source>
        <dbReference type="Proteomes" id="UP000593571"/>
    </source>
</evidence>
<dbReference type="PANTHER" id="PTHR24412">
    <property type="entry name" value="KELCH PROTEIN"/>
    <property type="match status" value="1"/>
</dbReference>
<evidence type="ECO:0000259" key="3">
    <source>
        <dbReference type="PROSITE" id="PS50097"/>
    </source>
</evidence>
<keyword evidence="1" id="KW-0880">Kelch repeat</keyword>
<dbReference type="AlphaFoldDB" id="A0A7J8D6U4"/>
<dbReference type="InterPro" id="IPR000210">
    <property type="entry name" value="BTB/POZ_dom"/>
</dbReference>
<dbReference type="PANTHER" id="PTHR24412:SF435">
    <property type="entry name" value="KELCH-LIKE PROTEIN 7"/>
    <property type="match status" value="1"/>
</dbReference>
<name>A0A7J8D6U4_ROUAE</name>